<sequence>MRHEIVERNPEADVRFFYSSDTGGYVTPHWHNSLEMIYMLSGYMTIEFPQEQVSIGPDEFTVINSGAVHAVLSEANEALVLQVPFELLRRTIDHYELITFRVDMHPKTDAERARLERMRGLFRRMYAVYSARETGYLLRFHSLLYALLYELTQGCATREEPSAYVRNAPYLSRLRQILQYLDAHHAEKLRVSALAAEMGYNADYLSRFFKKHMGVGLIEYLYRLRLNYVYHELCVTDDPIQEIFDRHGCANEKHVEKLFRERYGATPREIRRRSKM</sequence>
<dbReference type="EMBL" id="JAFBIT010000001">
    <property type="protein sequence ID" value="MCF2651092.1"/>
    <property type="molecule type" value="Genomic_DNA"/>
</dbReference>
<dbReference type="Proteomes" id="UP001299220">
    <property type="component" value="Unassembled WGS sequence"/>
</dbReference>
<dbReference type="PANTHER" id="PTHR46796">
    <property type="entry name" value="HTH-TYPE TRANSCRIPTIONAL ACTIVATOR RHAS-RELATED"/>
    <property type="match status" value="1"/>
</dbReference>
<dbReference type="Gene3D" id="1.10.10.60">
    <property type="entry name" value="Homeodomain-like"/>
    <property type="match status" value="2"/>
</dbReference>
<dbReference type="RefSeq" id="WP_235322036.1">
    <property type="nucleotide sequence ID" value="NZ_JAFBIT010000001.1"/>
</dbReference>
<evidence type="ECO:0000259" key="4">
    <source>
        <dbReference type="PROSITE" id="PS01124"/>
    </source>
</evidence>
<keyword evidence="2" id="KW-0238">DNA-binding</keyword>
<dbReference type="SUPFAM" id="SSF51215">
    <property type="entry name" value="Regulatory protein AraC"/>
    <property type="match status" value="1"/>
</dbReference>
<gene>
    <name evidence="5" type="ORF">JQM67_00510</name>
</gene>
<dbReference type="SMART" id="SM00342">
    <property type="entry name" value="HTH_ARAC"/>
    <property type="match status" value="1"/>
</dbReference>
<dbReference type="Pfam" id="PF07883">
    <property type="entry name" value="Cupin_2"/>
    <property type="match status" value="1"/>
</dbReference>
<dbReference type="SUPFAM" id="SSF46689">
    <property type="entry name" value="Homeodomain-like"/>
    <property type="match status" value="2"/>
</dbReference>
<comment type="caution">
    <text evidence="5">The sequence shown here is derived from an EMBL/GenBank/DDBJ whole genome shotgun (WGS) entry which is preliminary data.</text>
</comment>
<dbReference type="InterPro" id="IPR018060">
    <property type="entry name" value="HTH_AraC"/>
</dbReference>
<dbReference type="InterPro" id="IPR050204">
    <property type="entry name" value="AraC_XylS_family_regulators"/>
</dbReference>
<accession>A0ABS9CLJ8</accession>
<evidence type="ECO:0000256" key="3">
    <source>
        <dbReference type="ARBA" id="ARBA00023163"/>
    </source>
</evidence>
<organism evidence="5 6">
    <name type="scientific">Anaeromassilibacillus senegalensis</name>
    <dbReference type="NCBI Taxonomy" id="1673717"/>
    <lineage>
        <taxon>Bacteria</taxon>
        <taxon>Bacillati</taxon>
        <taxon>Bacillota</taxon>
        <taxon>Clostridia</taxon>
        <taxon>Eubacteriales</taxon>
        <taxon>Acutalibacteraceae</taxon>
        <taxon>Anaeromassilibacillus</taxon>
    </lineage>
</organism>
<dbReference type="InterPro" id="IPR013096">
    <property type="entry name" value="Cupin_2"/>
</dbReference>
<reference evidence="5 6" key="1">
    <citation type="submission" date="2020-12" db="EMBL/GenBank/DDBJ databases">
        <title>Whole genome sequences of gut porcine anaerobes.</title>
        <authorList>
            <person name="Kubasova T."/>
            <person name="Jahodarova E."/>
            <person name="Rychlik I."/>
        </authorList>
    </citation>
    <scope>NUCLEOTIDE SEQUENCE [LARGE SCALE GENOMIC DNA]</scope>
    <source>
        <strain evidence="5 6">An867</strain>
    </source>
</reference>
<evidence type="ECO:0000256" key="1">
    <source>
        <dbReference type="ARBA" id="ARBA00023015"/>
    </source>
</evidence>
<keyword evidence="1" id="KW-0805">Transcription regulation</keyword>
<evidence type="ECO:0000313" key="6">
    <source>
        <dbReference type="Proteomes" id="UP001299220"/>
    </source>
</evidence>
<dbReference type="Gene3D" id="2.60.120.10">
    <property type="entry name" value="Jelly Rolls"/>
    <property type="match status" value="1"/>
</dbReference>
<feature type="domain" description="HTH araC/xylS-type" evidence="4">
    <location>
        <begin position="175"/>
        <end position="273"/>
    </location>
</feature>
<proteinExistence type="predicted"/>
<keyword evidence="3" id="KW-0804">Transcription</keyword>
<dbReference type="InterPro" id="IPR037923">
    <property type="entry name" value="HTH-like"/>
</dbReference>
<dbReference type="Pfam" id="PF12833">
    <property type="entry name" value="HTH_18"/>
    <property type="match status" value="1"/>
</dbReference>
<dbReference type="InterPro" id="IPR014710">
    <property type="entry name" value="RmlC-like_jellyroll"/>
</dbReference>
<dbReference type="PROSITE" id="PS01124">
    <property type="entry name" value="HTH_ARAC_FAMILY_2"/>
    <property type="match status" value="1"/>
</dbReference>
<keyword evidence="6" id="KW-1185">Reference proteome</keyword>
<evidence type="ECO:0000256" key="2">
    <source>
        <dbReference type="ARBA" id="ARBA00023125"/>
    </source>
</evidence>
<dbReference type="InterPro" id="IPR009057">
    <property type="entry name" value="Homeodomain-like_sf"/>
</dbReference>
<name>A0ABS9CLJ8_9FIRM</name>
<protein>
    <submittedName>
        <fullName evidence="5">Helix-turn-helix domain-containing protein</fullName>
    </submittedName>
</protein>
<evidence type="ECO:0000313" key="5">
    <source>
        <dbReference type="EMBL" id="MCF2651092.1"/>
    </source>
</evidence>